<sequence>MLKKDSKTNKILSNYKKYLYQCDKIRYSEKPPNLSTLQRTIRPFCRTTLLNNSILSFHLKGLNTTVSIMVIAKEYDAYYFLIKSNEKRSFEYTISCLSLKELMYKINYKYNLLHPLL</sequence>
<dbReference type="AlphaFoldDB" id="A0A1H4BUT7"/>
<organism evidence="1 2">
    <name type="scientific">Flavobacterium gillisiae</name>
    <dbReference type="NCBI Taxonomy" id="150146"/>
    <lineage>
        <taxon>Bacteria</taxon>
        <taxon>Pseudomonadati</taxon>
        <taxon>Bacteroidota</taxon>
        <taxon>Flavobacteriia</taxon>
        <taxon>Flavobacteriales</taxon>
        <taxon>Flavobacteriaceae</taxon>
        <taxon>Flavobacterium</taxon>
    </lineage>
</organism>
<keyword evidence="2" id="KW-1185">Reference proteome</keyword>
<evidence type="ECO:0000313" key="2">
    <source>
        <dbReference type="Proteomes" id="UP000198951"/>
    </source>
</evidence>
<protein>
    <submittedName>
        <fullName evidence="1">Uncharacterized protein</fullName>
    </submittedName>
</protein>
<accession>A0A1H4BUT7</accession>
<name>A0A1H4BUT7_9FLAO</name>
<gene>
    <name evidence="1" type="ORF">SAMN05443667_10576</name>
</gene>
<dbReference type="EMBL" id="FNRD01000005">
    <property type="protein sequence ID" value="SEA51592.1"/>
    <property type="molecule type" value="Genomic_DNA"/>
</dbReference>
<dbReference type="Proteomes" id="UP000198951">
    <property type="component" value="Unassembled WGS sequence"/>
</dbReference>
<proteinExistence type="predicted"/>
<reference evidence="2" key="1">
    <citation type="submission" date="2016-10" db="EMBL/GenBank/DDBJ databases">
        <authorList>
            <person name="Varghese N."/>
            <person name="Submissions S."/>
        </authorList>
    </citation>
    <scope>NUCLEOTIDE SEQUENCE [LARGE SCALE GENOMIC DNA]</scope>
    <source>
        <strain evidence="2">DSM 22376</strain>
    </source>
</reference>
<evidence type="ECO:0000313" key="1">
    <source>
        <dbReference type="EMBL" id="SEA51592.1"/>
    </source>
</evidence>